<dbReference type="AlphaFoldDB" id="A0A9Q3CSC5"/>
<dbReference type="EMBL" id="AVOT02009922">
    <property type="protein sequence ID" value="MBW0489093.1"/>
    <property type="molecule type" value="Genomic_DNA"/>
</dbReference>
<name>A0A9Q3CSC5_9BASI</name>
<dbReference type="Proteomes" id="UP000765509">
    <property type="component" value="Unassembled WGS sequence"/>
</dbReference>
<reference evidence="1" key="1">
    <citation type="submission" date="2021-03" db="EMBL/GenBank/DDBJ databases">
        <title>Draft genome sequence of rust myrtle Austropuccinia psidii MF-1, a brazilian biotype.</title>
        <authorList>
            <person name="Quecine M.C."/>
            <person name="Pachon D.M.R."/>
            <person name="Bonatelli M.L."/>
            <person name="Correr F.H."/>
            <person name="Franceschini L.M."/>
            <person name="Leite T.F."/>
            <person name="Margarido G.R.A."/>
            <person name="Almeida C.A."/>
            <person name="Ferrarezi J.A."/>
            <person name="Labate C.A."/>
        </authorList>
    </citation>
    <scope>NUCLEOTIDE SEQUENCE</scope>
    <source>
        <strain evidence="1">MF-1</strain>
    </source>
</reference>
<accession>A0A9Q3CSC5</accession>
<evidence type="ECO:0000313" key="1">
    <source>
        <dbReference type="EMBL" id="MBW0489093.1"/>
    </source>
</evidence>
<comment type="caution">
    <text evidence="1">The sequence shown here is derived from an EMBL/GenBank/DDBJ whole genome shotgun (WGS) entry which is preliminary data.</text>
</comment>
<dbReference type="OrthoDB" id="2847449at2759"/>
<sequence length="129" mass="14491">MVSSEFWAKGFSMALFIIDRTPIASIGFDTPIGRCDPYKLHDLPNLHSFVSTEVMHLLKQIKKSELDSAGTSFILNGIQDGENIAWLFNPKSSKVHITNDCVFVNNKALWTKHPIRNKSNITPISVLSF</sequence>
<proteinExistence type="predicted"/>
<keyword evidence="2" id="KW-1185">Reference proteome</keyword>
<gene>
    <name evidence="1" type="ORF">O181_028808</name>
</gene>
<protein>
    <submittedName>
        <fullName evidence="1">Uncharacterized protein</fullName>
    </submittedName>
</protein>
<evidence type="ECO:0000313" key="2">
    <source>
        <dbReference type="Proteomes" id="UP000765509"/>
    </source>
</evidence>
<organism evidence="1 2">
    <name type="scientific">Austropuccinia psidii MF-1</name>
    <dbReference type="NCBI Taxonomy" id="1389203"/>
    <lineage>
        <taxon>Eukaryota</taxon>
        <taxon>Fungi</taxon>
        <taxon>Dikarya</taxon>
        <taxon>Basidiomycota</taxon>
        <taxon>Pucciniomycotina</taxon>
        <taxon>Pucciniomycetes</taxon>
        <taxon>Pucciniales</taxon>
        <taxon>Sphaerophragmiaceae</taxon>
        <taxon>Austropuccinia</taxon>
    </lineage>
</organism>